<protein>
    <submittedName>
        <fullName evidence="1">Uncharacterized protein</fullName>
    </submittedName>
</protein>
<evidence type="ECO:0000313" key="2">
    <source>
        <dbReference type="Proteomes" id="UP000595894"/>
    </source>
</evidence>
<sequence length="64" mass="6857">MFFESPSSPATASLIAAAIMSTSHVTRLALSSDDEQVRDRAAADIAQAIITRLELDARQLKLAL</sequence>
<dbReference type="AlphaFoldDB" id="A0A974S3U7"/>
<name>A0A974S3U7_9SPHN</name>
<dbReference type="Pfam" id="PF20561">
    <property type="entry name" value="DUF6771"/>
    <property type="match status" value="1"/>
</dbReference>
<accession>A0A974S3U7</accession>
<reference evidence="2" key="1">
    <citation type="submission" date="2020-09" db="EMBL/GenBank/DDBJ databases">
        <title>Sphingomonas sp., a new species isolated from pork steak.</title>
        <authorList>
            <person name="Heidler von Heilborn D."/>
        </authorList>
    </citation>
    <scope>NUCLEOTIDE SEQUENCE [LARGE SCALE GENOMIC DNA]</scope>
</reference>
<gene>
    <name evidence="1" type="ORF">H5J25_16360</name>
</gene>
<dbReference type="EMBL" id="CP061035">
    <property type="protein sequence ID" value="QQV76933.1"/>
    <property type="molecule type" value="Genomic_DNA"/>
</dbReference>
<organism evidence="1 2">
    <name type="scientific">Sphingomonas aliaeris</name>
    <dbReference type="NCBI Taxonomy" id="2759526"/>
    <lineage>
        <taxon>Bacteria</taxon>
        <taxon>Pseudomonadati</taxon>
        <taxon>Pseudomonadota</taxon>
        <taxon>Alphaproteobacteria</taxon>
        <taxon>Sphingomonadales</taxon>
        <taxon>Sphingomonadaceae</taxon>
        <taxon>Sphingomonas</taxon>
    </lineage>
</organism>
<dbReference type="RefSeq" id="WP_202092926.1">
    <property type="nucleotide sequence ID" value="NZ_CP061035.1"/>
</dbReference>
<evidence type="ECO:0000313" key="1">
    <source>
        <dbReference type="EMBL" id="QQV76933.1"/>
    </source>
</evidence>
<dbReference type="KEGG" id="sari:H5J25_16360"/>
<proteinExistence type="predicted"/>
<dbReference type="Proteomes" id="UP000595894">
    <property type="component" value="Chromosome"/>
</dbReference>
<keyword evidence="2" id="KW-1185">Reference proteome</keyword>
<dbReference type="InterPro" id="IPR046662">
    <property type="entry name" value="DUF6771"/>
</dbReference>